<accession>W1Y7J7</accession>
<dbReference type="InterPro" id="IPR052509">
    <property type="entry name" value="Metal_resp_DNA-bind_regulator"/>
</dbReference>
<sequence>MMELNKEALKGHIDTIILSILNEKDCYGYEIAKTVKAKCNNMFELKEGTMYLALKRMESKGFIESYWSQEESAGGRRKYYKMTDLGKETYQTKKKEWFFIKEVMGSFLGEEI</sequence>
<feature type="domain" description="Transcription regulator PadR N-terminal" evidence="1">
    <location>
        <begin position="17"/>
        <end position="91"/>
    </location>
</feature>
<dbReference type="InterPro" id="IPR036388">
    <property type="entry name" value="WH-like_DNA-bd_sf"/>
</dbReference>
<proteinExistence type="predicted"/>
<dbReference type="EMBL" id="AZMM01007542">
    <property type="protein sequence ID" value="ETJ38331.1"/>
    <property type="molecule type" value="Genomic_DNA"/>
</dbReference>
<gene>
    <name evidence="2" type="ORF">Q604_UNBC07542G0002</name>
</gene>
<dbReference type="Gene3D" id="1.10.10.10">
    <property type="entry name" value="Winged helix-like DNA-binding domain superfamily/Winged helix DNA-binding domain"/>
    <property type="match status" value="1"/>
</dbReference>
<dbReference type="Pfam" id="PF03551">
    <property type="entry name" value="PadR"/>
    <property type="match status" value="1"/>
</dbReference>
<dbReference type="AlphaFoldDB" id="W1Y7J7"/>
<organism evidence="2">
    <name type="scientific">human gut metagenome</name>
    <dbReference type="NCBI Taxonomy" id="408170"/>
    <lineage>
        <taxon>unclassified sequences</taxon>
        <taxon>metagenomes</taxon>
        <taxon>organismal metagenomes</taxon>
    </lineage>
</organism>
<dbReference type="InterPro" id="IPR036390">
    <property type="entry name" value="WH_DNA-bd_sf"/>
</dbReference>
<name>W1Y7J7_9ZZZZ</name>
<evidence type="ECO:0000313" key="2">
    <source>
        <dbReference type="EMBL" id="ETJ38331.1"/>
    </source>
</evidence>
<reference evidence="2" key="1">
    <citation type="submission" date="2013-12" db="EMBL/GenBank/DDBJ databases">
        <title>A Varibaculum cambriense genome reconstructed from a premature infant gut community with otherwise low bacterial novelty that shifts toward anaerobic metabolism during the third week of life.</title>
        <authorList>
            <person name="Brown C.T."/>
            <person name="Sharon I."/>
            <person name="Thomas B.C."/>
            <person name="Castelle C.J."/>
            <person name="Morowitz M.J."/>
            <person name="Banfield J.F."/>
        </authorList>
    </citation>
    <scope>NUCLEOTIDE SEQUENCE</scope>
</reference>
<dbReference type="InterPro" id="IPR005149">
    <property type="entry name" value="Tscrpt_reg_PadR_N"/>
</dbReference>
<dbReference type="PANTHER" id="PTHR33169:SF25">
    <property type="entry name" value="DNA-BINDING PROTEIN YIZB-RELATED"/>
    <property type="match status" value="1"/>
</dbReference>
<dbReference type="PANTHER" id="PTHR33169">
    <property type="entry name" value="PADR-FAMILY TRANSCRIPTIONAL REGULATOR"/>
    <property type="match status" value="1"/>
</dbReference>
<evidence type="ECO:0000259" key="1">
    <source>
        <dbReference type="Pfam" id="PF03551"/>
    </source>
</evidence>
<dbReference type="SUPFAM" id="SSF46785">
    <property type="entry name" value="Winged helix' DNA-binding domain"/>
    <property type="match status" value="1"/>
</dbReference>
<comment type="caution">
    <text evidence="2">The sequence shown here is derived from an EMBL/GenBank/DDBJ whole genome shotgun (WGS) entry which is preliminary data.</text>
</comment>
<protein>
    <recommendedName>
        <fullName evidence="1">Transcription regulator PadR N-terminal domain-containing protein</fullName>
    </recommendedName>
</protein>